<organism evidence="2">
    <name type="scientific">Arundo donax</name>
    <name type="common">Giant reed</name>
    <name type="synonym">Donax arundinaceus</name>
    <dbReference type="NCBI Taxonomy" id="35708"/>
    <lineage>
        <taxon>Eukaryota</taxon>
        <taxon>Viridiplantae</taxon>
        <taxon>Streptophyta</taxon>
        <taxon>Embryophyta</taxon>
        <taxon>Tracheophyta</taxon>
        <taxon>Spermatophyta</taxon>
        <taxon>Magnoliopsida</taxon>
        <taxon>Liliopsida</taxon>
        <taxon>Poales</taxon>
        <taxon>Poaceae</taxon>
        <taxon>PACMAD clade</taxon>
        <taxon>Arundinoideae</taxon>
        <taxon>Arundineae</taxon>
        <taxon>Arundo</taxon>
    </lineage>
</organism>
<evidence type="ECO:0000256" key="1">
    <source>
        <dbReference type="SAM" id="MobiDB-lite"/>
    </source>
</evidence>
<sequence length="65" mass="7870">MNKRAIDKDNYSCKRCKEQEEELKQAKVKITTLKRRLAKKDEELEELKRTSKMGRDKKMVTDMYM</sequence>
<protein>
    <submittedName>
        <fullName evidence="2">Uncharacterized protein</fullName>
    </submittedName>
</protein>
<feature type="region of interest" description="Disordered" evidence="1">
    <location>
        <begin position="46"/>
        <end position="65"/>
    </location>
</feature>
<accession>A0A0A9HSX2</accession>
<name>A0A0A9HSX2_ARUDO</name>
<reference evidence="2" key="2">
    <citation type="journal article" date="2015" name="Data Brief">
        <title>Shoot transcriptome of the giant reed, Arundo donax.</title>
        <authorList>
            <person name="Barrero R.A."/>
            <person name="Guerrero F.D."/>
            <person name="Moolhuijzen P."/>
            <person name="Goolsby J.A."/>
            <person name="Tidwell J."/>
            <person name="Bellgard S.E."/>
            <person name="Bellgard M.I."/>
        </authorList>
    </citation>
    <scope>NUCLEOTIDE SEQUENCE</scope>
    <source>
        <tissue evidence="2">Shoot tissue taken approximately 20 cm above the soil surface</tissue>
    </source>
</reference>
<dbReference type="AlphaFoldDB" id="A0A0A9HSX2"/>
<proteinExistence type="predicted"/>
<reference evidence="2" key="1">
    <citation type="submission" date="2014-09" db="EMBL/GenBank/DDBJ databases">
        <authorList>
            <person name="Magalhaes I.L.F."/>
            <person name="Oliveira U."/>
            <person name="Santos F.R."/>
            <person name="Vidigal T.H.D.A."/>
            <person name="Brescovit A.D."/>
            <person name="Santos A.J."/>
        </authorList>
    </citation>
    <scope>NUCLEOTIDE SEQUENCE</scope>
    <source>
        <tissue evidence="2">Shoot tissue taken approximately 20 cm above the soil surface</tissue>
    </source>
</reference>
<evidence type="ECO:0000313" key="2">
    <source>
        <dbReference type="EMBL" id="JAE38929.1"/>
    </source>
</evidence>
<dbReference type="EMBL" id="GBRH01158967">
    <property type="protein sequence ID" value="JAE38929.1"/>
    <property type="molecule type" value="Transcribed_RNA"/>
</dbReference>